<dbReference type="AlphaFoldDB" id="A0A8T0KPD6"/>
<feature type="domain" description="Alpha-1,6-glucosidases pullulanase-type C-terminal" evidence="3">
    <location>
        <begin position="949"/>
        <end position="1118"/>
    </location>
</feature>
<dbReference type="GO" id="GO:0005975">
    <property type="term" value="P:carbohydrate metabolic process"/>
    <property type="evidence" value="ECO:0007669"/>
    <property type="project" value="InterPro"/>
</dbReference>
<comment type="caution">
    <text evidence="5">The sequence shown here is derived from an EMBL/GenBank/DDBJ whole genome shotgun (WGS) entry which is preliminary data.</text>
</comment>
<dbReference type="InterPro" id="IPR013780">
    <property type="entry name" value="Glyco_hydro_b"/>
</dbReference>
<dbReference type="InterPro" id="IPR013783">
    <property type="entry name" value="Ig-like_fold"/>
</dbReference>
<feature type="domain" description="Pullulanase N2" evidence="4">
    <location>
        <begin position="79"/>
        <end position="192"/>
    </location>
</feature>
<dbReference type="Proteomes" id="UP000743370">
    <property type="component" value="Unassembled WGS sequence"/>
</dbReference>
<dbReference type="SUPFAM" id="SSF81296">
    <property type="entry name" value="E set domains"/>
    <property type="match status" value="2"/>
</dbReference>
<dbReference type="InterPro" id="IPR017853">
    <property type="entry name" value="GH"/>
</dbReference>
<dbReference type="SUPFAM" id="SSF51011">
    <property type="entry name" value="Glycosyl hydrolase domain"/>
    <property type="match status" value="1"/>
</dbReference>
<dbReference type="EMBL" id="JABFOF010000003">
    <property type="protein sequence ID" value="KAG2401917.1"/>
    <property type="molecule type" value="Genomic_DNA"/>
</dbReference>
<feature type="domain" description="Glycoside hydrolase family 13 N-terminal" evidence="2">
    <location>
        <begin position="199"/>
        <end position="284"/>
    </location>
</feature>
<dbReference type="CDD" id="cd02860">
    <property type="entry name" value="E_set_Pullulanase"/>
    <property type="match status" value="1"/>
</dbReference>
<name>A0A8T0KPD6_PHAAN</name>
<gene>
    <name evidence="5" type="ORF">HKW66_Vig0190460</name>
</gene>
<dbReference type="Gene3D" id="3.20.20.80">
    <property type="entry name" value="Glycosidases"/>
    <property type="match status" value="3"/>
</dbReference>
<dbReference type="InterPro" id="IPR014756">
    <property type="entry name" value="Ig_E-set"/>
</dbReference>
<comment type="similarity">
    <text evidence="1">Belongs to the glycosyl hydrolase 13 family.</text>
</comment>
<dbReference type="GO" id="GO:0004553">
    <property type="term" value="F:hydrolase activity, hydrolyzing O-glycosyl compounds"/>
    <property type="evidence" value="ECO:0007669"/>
    <property type="project" value="InterPro"/>
</dbReference>
<dbReference type="Gene3D" id="2.60.40.1130">
    <property type="entry name" value="Rab geranylgeranyltransferase alpha-subunit, insert domain"/>
    <property type="match status" value="1"/>
</dbReference>
<evidence type="ECO:0000259" key="3">
    <source>
        <dbReference type="Pfam" id="PF11852"/>
    </source>
</evidence>
<evidence type="ECO:0000259" key="2">
    <source>
        <dbReference type="Pfam" id="PF02922"/>
    </source>
</evidence>
<dbReference type="PANTHER" id="PTHR43002">
    <property type="entry name" value="GLYCOGEN DEBRANCHING ENZYME"/>
    <property type="match status" value="1"/>
</dbReference>
<evidence type="ECO:0000313" key="6">
    <source>
        <dbReference type="Proteomes" id="UP000743370"/>
    </source>
</evidence>
<dbReference type="InterPro" id="IPR024561">
    <property type="entry name" value="Pullul_strch_C"/>
</dbReference>
<dbReference type="Pfam" id="PF02922">
    <property type="entry name" value="CBM_48"/>
    <property type="match status" value="1"/>
</dbReference>
<accession>A0A8T0KPD6</accession>
<evidence type="ECO:0000259" key="4">
    <source>
        <dbReference type="Pfam" id="PF17967"/>
    </source>
</evidence>
<sequence>MLLLASSSPSLSLSLPSVSHLHYPLPSSFPCPSLHLRFPSQATPLRLHTPPPLSCSLNSSSSVEQSASLSQMQNSLLYSRAYWVTEFLIAWNVDVANEFSCQLIASKNASLTISNGQIQGEDLKVELQEDRAGLPANVLQKFPHIRGYKAFKLPSTLDVKPLLKSQLAVAIYDSDDKCRNCTGLQLPGVLDELFSYNGPLGALFSEEAVSLYLWAPTAQAVRAYIYKDPSGDDPIEIVCLEEENGVWRTKGPKSWEHCYYVYEVCVYHHSTLRVEKCYANDPYARGVSSDGQRTFLLNLDSDELKPDGWDDLANEKPTIHCFTDISIYEMHIRDFSATDLSVQPAFRGGYLAFTLQPRVIGSPPLGLATCQNTALVTAVMEFEVTGNIRLKDSAGVLHLKRLSSAGITHVHLLPTFQFAGVDDQKENWRFVDTSILESFPPDSDQQQALITAIQNFDGYNWGYNPVLWGVPKGSYSSNPNGPYRTIEFRKMVKALNHMGLRVVLDVVYNHLQGSGPFDEHSVLDKIVPGYYLRRNRDGFIENSTCINNTASEHFMVERLILDDLVHWALNYKIDGFRFDLMGHIMKRTMVQAKTALHCLTTEKDGVDGSIAKNGRGINASQFNLPGTQIGSFNDRIRDAILGGSPFGDPLQQGFVTGLLLQAHWVEFRSGYLTVGCVIVIREQVLCLQFVDRGYSLQQRLHGIEAHCCVACDFCPNDHDHGTEENAKSMLAASMDHIQLVARTVKEKWQNCADSAGLKWWRCSANDTDAAATCLQYVLDILLDRQCKVAVVGCPNVKEVLVVKVSNQRPAGIMMIENLEMVLVVKGSEILTYDGTPVAYASCPTETINYVSAHDNETLFDIVSLKTPMDITVTERCRINHLATSIIALSQVKEIKWCTSTKKDRIELNIYKGTKGIPFFHCGDEILRSKSLDRDSYNSGDWFNRLDFTYNSNNWGVGLPPQEKNEKNWPLIKPRLANPSFKPQKIDILATMDNFLNLLRIRYSSPLFRLKTANAIQQRVSFHNTGPSWVCGVIVMSIEDGHDGFPGLSQLDPIYSFIVVVMNASPKEASFVCPALQSRSLQLHPIQVSSSDEVVKSSRYEASSGCFVVPQRTTAVFVEPRKT</sequence>
<dbReference type="SUPFAM" id="SSF51445">
    <property type="entry name" value="(Trans)glycosidases"/>
    <property type="match status" value="2"/>
</dbReference>
<reference evidence="5 6" key="1">
    <citation type="submission" date="2020-05" db="EMBL/GenBank/DDBJ databases">
        <title>Vigna angularis (adzuki bean) Var. LongXiaoDou No. 4 denovo assembly.</title>
        <authorList>
            <person name="Xiang H."/>
        </authorList>
    </citation>
    <scope>NUCLEOTIDE SEQUENCE [LARGE SCALE GENOMIC DNA]</scope>
    <source>
        <tissue evidence="5">Leaf</tissue>
    </source>
</reference>
<organism evidence="5 6">
    <name type="scientific">Phaseolus angularis</name>
    <name type="common">Azuki bean</name>
    <name type="synonym">Vigna angularis</name>
    <dbReference type="NCBI Taxonomy" id="3914"/>
    <lineage>
        <taxon>Eukaryota</taxon>
        <taxon>Viridiplantae</taxon>
        <taxon>Streptophyta</taxon>
        <taxon>Embryophyta</taxon>
        <taxon>Tracheophyta</taxon>
        <taxon>Spermatophyta</taxon>
        <taxon>Magnoliopsida</taxon>
        <taxon>eudicotyledons</taxon>
        <taxon>Gunneridae</taxon>
        <taxon>Pentapetalae</taxon>
        <taxon>rosids</taxon>
        <taxon>fabids</taxon>
        <taxon>Fabales</taxon>
        <taxon>Fabaceae</taxon>
        <taxon>Papilionoideae</taxon>
        <taxon>50 kb inversion clade</taxon>
        <taxon>NPAAA clade</taxon>
        <taxon>indigoferoid/millettioid clade</taxon>
        <taxon>Phaseoleae</taxon>
        <taxon>Vigna</taxon>
    </lineage>
</organism>
<dbReference type="InterPro" id="IPR004193">
    <property type="entry name" value="Glyco_hydro_13_N"/>
</dbReference>
<proteinExistence type="inferred from homology"/>
<protein>
    <submittedName>
        <fullName evidence="5">Pullulanase 1</fullName>
    </submittedName>
</protein>
<evidence type="ECO:0000256" key="1">
    <source>
        <dbReference type="ARBA" id="ARBA00008061"/>
    </source>
</evidence>
<dbReference type="Pfam" id="PF11852">
    <property type="entry name" value="Pullul_strch_C"/>
    <property type="match status" value="1"/>
</dbReference>
<dbReference type="Gene3D" id="2.60.40.1180">
    <property type="entry name" value="Golgi alpha-mannosidase II"/>
    <property type="match status" value="1"/>
</dbReference>
<dbReference type="Gene3D" id="2.60.40.10">
    <property type="entry name" value="Immunoglobulins"/>
    <property type="match status" value="1"/>
</dbReference>
<dbReference type="InterPro" id="IPR040671">
    <property type="entry name" value="Pullulanase_N2"/>
</dbReference>
<evidence type="ECO:0000313" key="5">
    <source>
        <dbReference type="EMBL" id="KAG2401917.1"/>
    </source>
</evidence>
<dbReference type="CDD" id="cd11341">
    <property type="entry name" value="AmyAc_Pullulanase_LD-like"/>
    <property type="match status" value="1"/>
</dbReference>
<dbReference type="Pfam" id="PF17967">
    <property type="entry name" value="Pullulanase_N2"/>
    <property type="match status" value="1"/>
</dbReference>